<organism evidence="1 2">
    <name type="scientific">Rhodoglobus aureus</name>
    <dbReference type="NCBI Taxonomy" id="191497"/>
    <lineage>
        <taxon>Bacteria</taxon>
        <taxon>Bacillati</taxon>
        <taxon>Actinomycetota</taxon>
        <taxon>Actinomycetes</taxon>
        <taxon>Micrococcales</taxon>
        <taxon>Microbacteriaceae</taxon>
        <taxon>Rhodoglobus</taxon>
    </lineage>
</organism>
<keyword evidence="2" id="KW-1185">Reference proteome</keyword>
<protein>
    <submittedName>
        <fullName evidence="1">Uncharacterized protein</fullName>
    </submittedName>
</protein>
<dbReference type="Proteomes" id="UP001500943">
    <property type="component" value="Unassembled WGS sequence"/>
</dbReference>
<sequence>MPTPEPLIIPGCETLLPLTTAKSLFSPATEVLGDTDSVPIIGDELSEVETAISDASITKNCIWGIPNSDGFFSLTIADINDTDAANLKAALLSSGYLGATSGGATALELSAENKIGTIATTHYLVGDLWISVTGTSLDFTTDIADRALDEIRTANPTRSY</sequence>
<evidence type="ECO:0000313" key="1">
    <source>
        <dbReference type="EMBL" id="GAA1212151.1"/>
    </source>
</evidence>
<gene>
    <name evidence="1" type="ORF">GCM10009655_09210</name>
</gene>
<proteinExistence type="predicted"/>
<evidence type="ECO:0000313" key="2">
    <source>
        <dbReference type="Proteomes" id="UP001500943"/>
    </source>
</evidence>
<accession>A0ABP4G483</accession>
<comment type="caution">
    <text evidence="1">The sequence shown here is derived from an EMBL/GenBank/DDBJ whole genome shotgun (WGS) entry which is preliminary data.</text>
</comment>
<dbReference type="EMBL" id="BAAAKW010000017">
    <property type="protein sequence ID" value="GAA1212151.1"/>
    <property type="molecule type" value="Genomic_DNA"/>
</dbReference>
<reference evidence="2" key="1">
    <citation type="journal article" date="2019" name="Int. J. Syst. Evol. Microbiol.">
        <title>The Global Catalogue of Microorganisms (GCM) 10K type strain sequencing project: providing services to taxonomists for standard genome sequencing and annotation.</title>
        <authorList>
            <consortium name="The Broad Institute Genomics Platform"/>
            <consortium name="The Broad Institute Genome Sequencing Center for Infectious Disease"/>
            <person name="Wu L."/>
            <person name="Ma J."/>
        </authorList>
    </citation>
    <scope>NUCLEOTIDE SEQUENCE [LARGE SCALE GENOMIC DNA]</scope>
    <source>
        <strain evidence="2">JCM 12762</strain>
    </source>
</reference>
<name>A0ABP4G483_9MICO</name>